<proteinExistence type="predicted"/>
<dbReference type="AlphaFoldDB" id="A0A314YW12"/>
<gene>
    <name evidence="1" type="ORF">Pyn_14793</name>
</gene>
<protein>
    <submittedName>
        <fullName evidence="1">Uncharacterized protein</fullName>
    </submittedName>
</protein>
<sequence>METHMLNQQPHATSKEIVNMEVRYRGVFKVASLGCREAEVGPKVMGRIMGLSHQNEKKEQVWKAQDFLLWPTNKPTRNSDFGVGLRNKWVDLKSPTSESNLFTRFGQNKSKGKGLARVSPSKFGNQREKVKEGGSKKQIKRKGPLVLNHFDKESVDGFVQEEGFDEEEFGFIDGTQKQSCDLSELFLEKGDQQEGTNQGRRKTKS</sequence>
<dbReference type="EMBL" id="PJQY01000653">
    <property type="protein sequence ID" value="PQQ09008.1"/>
    <property type="molecule type" value="Genomic_DNA"/>
</dbReference>
<reference evidence="1 2" key="1">
    <citation type="submission" date="2018-02" db="EMBL/GenBank/DDBJ databases">
        <title>Draft genome of wild Prunus yedoensis var. nudiflora.</title>
        <authorList>
            <person name="Baek S."/>
            <person name="Kim J.-H."/>
            <person name="Choi K."/>
            <person name="Kim G.-B."/>
            <person name="Cho A."/>
            <person name="Jang H."/>
            <person name="Shin C.-H."/>
            <person name="Yu H.-J."/>
            <person name="Mun J.-H."/>
        </authorList>
    </citation>
    <scope>NUCLEOTIDE SEQUENCE [LARGE SCALE GENOMIC DNA]</scope>
    <source>
        <strain evidence="2">cv. Jeju island</strain>
        <tissue evidence="1">Leaf</tissue>
    </source>
</reference>
<evidence type="ECO:0000313" key="1">
    <source>
        <dbReference type="EMBL" id="PQQ09008.1"/>
    </source>
</evidence>
<name>A0A314YW12_PRUYE</name>
<accession>A0A314YW12</accession>
<keyword evidence="2" id="KW-1185">Reference proteome</keyword>
<organism evidence="1 2">
    <name type="scientific">Prunus yedoensis var. nudiflora</name>
    <dbReference type="NCBI Taxonomy" id="2094558"/>
    <lineage>
        <taxon>Eukaryota</taxon>
        <taxon>Viridiplantae</taxon>
        <taxon>Streptophyta</taxon>
        <taxon>Embryophyta</taxon>
        <taxon>Tracheophyta</taxon>
        <taxon>Spermatophyta</taxon>
        <taxon>Magnoliopsida</taxon>
        <taxon>eudicotyledons</taxon>
        <taxon>Gunneridae</taxon>
        <taxon>Pentapetalae</taxon>
        <taxon>rosids</taxon>
        <taxon>fabids</taxon>
        <taxon>Rosales</taxon>
        <taxon>Rosaceae</taxon>
        <taxon>Amygdaloideae</taxon>
        <taxon>Amygdaleae</taxon>
        <taxon>Prunus</taxon>
    </lineage>
</organism>
<dbReference type="Proteomes" id="UP000250321">
    <property type="component" value="Unassembled WGS sequence"/>
</dbReference>
<evidence type="ECO:0000313" key="2">
    <source>
        <dbReference type="Proteomes" id="UP000250321"/>
    </source>
</evidence>
<comment type="caution">
    <text evidence="1">The sequence shown here is derived from an EMBL/GenBank/DDBJ whole genome shotgun (WGS) entry which is preliminary data.</text>
</comment>